<evidence type="ECO:0000313" key="2">
    <source>
        <dbReference type="EMBL" id="KAF9819939.1"/>
    </source>
</evidence>
<evidence type="ECO:0000256" key="1">
    <source>
        <dbReference type="SAM" id="MobiDB-lite"/>
    </source>
</evidence>
<dbReference type="GO" id="GO:0045040">
    <property type="term" value="P:protein insertion into mitochondrial outer membrane"/>
    <property type="evidence" value="ECO:0007669"/>
    <property type="project" value="InterPro"/>
</dbReference>
<evidence type="ECO:0000313" key="3">
    <source>
        <dbReference type="Proteomes" id="UP000639403"/>
    </source>
</evidence>
<comment type="caution">
    <text evidence="2">The sequence shown here is derived from an EMBL/GenBank/DDBJ whole genome shotgun (WGS) entry which is preliminary data.</text>
</comment>
<dbReference type="PANTHER" id="PTHR28230">
    <property type="entry name" value="CHROMOSOME 1, WHOLE GENOME SHOTGUN SEQUENCE"/>
    <property type="match status" value="1"/>
</dbReference>
<dbReference type="EMBL" id="JADOXO010000014">
    <property type="protein sequence ID" value="KAF9819939.1"/>
    <property type="molecule type" value="Genomic_DNA"/>
</dbReference>
<proteinExistence type="predicted"/>
<dbReference type="GO" id="GO:0070096">
    <property type="term" value="P:mitochondrial outer membrane translocase complex assembly"/>
    <property type="evidence" value="ECO:0007669"/>
    <property type="project" value="InterPro"/>
</dbReference>
<protein>
    <submittedName>
        <fullName evidence="2">Uncharacterized protein</fullName>
    </submittedName>
</protein>
<dbReference type="Proteomes" id="UP000639403">
    <property type="component" value="Unassembled WGS sequence"/>
</dbReference>
<dbReference type="PANTHER" id="PTHR28230:SF1">
    <property type="entry name" value="MITOCHONDRIAL IMPORT PROTEIN 2"/>
    <property type="match status" value="1"/>
</dbReference>
<feature type="compositionally biased region" description="Low complexity" evidence="1">
    <location>
        <begin position="1"/>
        <end position="16"/>
    </location>
</feature>
<sequence length="88" mass="10107">MPHSVASLDSVSVSSDGSHDFDDEELLIAEQEWRESLGQLQQVFAVVFLPIFGRWLGRKWSFWAYARYLRLGLNSAFFFGERSPTPSH</sequence>
<organism evidence="2 3">
    <name type="scientific">Rhodonia placenta</name>
    <dbReference type="NCBI Taxonomy" id="104341"/>
    <lineage>
        <taxon>Eukaryota</taxon>
        <taxon>Fungi</taxon>
        <taxon>Dikarya</taxon>
        <taxon>Basidiomycota</taxon>
        <taxon>Agaricomycotina</taxon>
        <taxon>Agaricomycetes</taxon>
        <taxon>Polyporales</taxon>
        <taxon>Adustoporiaceae</taxon>
        <taxon>Rhodonia</taxon>
    </lineage>
</organism>
<name>A0A8H7P948_9APHY</name>
<feature type="region of interest" description="Disordered" evidence="1">
    <location>
        <begin position="1"/>
        <end position="20"/>
    </location>
</feature>
<dbReference type="AlphaFoldDB" id="A0A8H7P948"/>
<gene>
    <name evidence="2" type="ORF">IEO21_01800</name>
</gene>
<dbReference type="Pfam" id="PF19117">
    <property type="entry name" value="Mim2"/>
    <property type="match status" value="1"/>
</dbReference>
<reference evidence="2" key="2">
    <citation type="journal article" name="Front. Microbiol.">
        <title>Degradative Capacity of Two Strains of Rhodonia placenta: From Phenotype to Genotype.</title>
        <authorList>
            <person name="Kolle M."/>
            <person name="Horta M.A.C."/>
            <person name="Nowrousian M."/>
            <person name="Ohm R.A."/>
            <person name="Benz J.P."/>
            <person name="Pilgard A."/>
        </authorList>
    </citation>
    <scope>NUCLEOTIDE SEQUENCE</scope>
    <source>
        <strain evidence="2">FPRL280</strain>
    </source>
</reference>
<dbReference type="GO" id="GO:0005741">
    <property type="term" value="C:mitochondrial outer membrane"/>
    <property type="evidence" value="ECO:0007669"/>
    <property type="project" value="TreeGrafter"/>
</dbReference>
<dbReference type="InterPro" id="IPR037652">
    <property type="entry name" value="Mim2"/>
</dbReference>
<accession>A0A8H7P948</accession>
<reference evidence="2" key="1">
    <citation type="submission" date="2020-11" db="EMBL/GenBank/DDBJ databases">
        <authorList>
            <person name="Koelle M."/>
            <person name="Horta M.A.C."/>
            <person name="Nowrousian M."/>
            <person name="Ohm R.A."/>
            <person name="Benz P."/>
            <person name="Pilgard A."/>
        </authorList>
    </citation>
    <scope>NUCLEOTIDE SEQUENCE</scope>
    <source>
        <strain evidence="2">FPRL280</strain>
    </source>
</reference>